<comment type="cofactor">
    <cofactor evidence="1">
        <name>Mn(2+)</name>
        <dbReference type="ChEBI" id="CHEBI:29035"/>
    </cofactor>
</comment>
<dbReference type="InterPro" id="IPR005135">
    <property type="entry name" value="Endo/exonuclease/phosphatase"/>
</dbReference>
<dbReference type="InterPro" id="IPR003961">
    <property type="entry name" value="FN3_dom"/>
</dbReference>
<dbReference type="GO" id="GO:0004519">
    <property type="term" value="F:endonuclease activity"/>
    <property type="evidence" value="ECO:0007669"/>
    <property type="project" value="UniProtKB-KW"/>
</dbReference>
<keyword evidence="14" id="KW-0255">Endonuclease</keyword>
<evidence type="ECO:0000256" key="8">
    <source>
        <dbReference type="ARBA" id="ARBA00023204"/>
    </source>
</evidence>
<dbReference type="PANTHER" id="PTHR15822:SF4">
    <property type="entry name" value="TYROSYL-DNA PHOSPHODIESTERASE 2"/>
    <property type="match status" value="1"/>
</dbReference>
<comment type="cofactor">
    <cofactor evidence="2">
        <name>Mg(2+)</name>
        <dbReference type="ChEBI" id="CHEBI:18420"/>
    </cofactor>
</comment>
<dbReference type="Pfam" id="PF03372">
    <property type="entry name" value="Exo_endo_phos"/>
    <property type="match status" value="1"/>
</dbReference>
<accession>A0ABW3VVB3</accession>
<keyword evidence="6" id="KW-0378">Hydrolase</keyword>
<evidence type="ECO:0000256" key="12">
    <source>
        <dbReference type="SAM" id="SignalP"/>
    </source>
</evidence>
<keyword evidence="5" id="KW-0227">DNA damage</keyword>
<feature type="chain" id="PRO_5047462476" evidence="12">
    <location>
        <begin position="23"/>
        <end position="524"/>
    </location>
</feature>
<evidence type="ECO:0000256" key="11">
    <source>
        <dbReference type="SAM" id="MobiDB-lite"/>
    </source>
</evidence>
<proteinExistence type="predicted"/>
<keyword evidence="7" id="KW-0460">Magnesium</keyword>
<evidence type="ECO:0000259" key="13">
    <source>
        <dbReference type="PROSITE" id="PS50853"/>
    </source>
</evidence>
<protein>
    <submittedName>
        <fullName evidence="14">Endonuclease/exonuclease/phosphatase family protein</fullName>
    </submittedName>
</protein>
<feature type="domain" description="Fibronectin type-III" evidence="13">
    <location>
        <begin position="38"/>
        <end position="129"/>
    </location>
</feature>
<keyword evidence="15" id="KW-1185">Reference proteome</keyword>
<evidence type="ECO:0000313" key="15">
    <source>
        <dbReference type="Proteomes" id="UP001597229"/>
    </source>
</evidence>
<evidence type="ECO:0000256" key="9">
    <source>
        <dbReference type="ARBA" id="ARBA00023295"/>
    </source>
</evidence>
<evidence type="ECO:0000256" key="6">
    <source>
        <dbReference type="ARBA" id="ARBA00022801"/>
    </source>
</evidence>
<dbReference type="CDD" id="cd00063">
    <property type="entry name" value="FN3"/>
    <property type="match status" value="2"/>
</dbReference>
<keyword evidence="10" id="KW-0119">Carbohydrate metabolism</keyword>
<dbReference type="SUPFAM" id="SSF49265">
    <property type="entry name" value="Fibronectin type III"/>
    <property type="match status" value="1"/>
</dbReference>
<evidence type="ECO:0000256" key="7">
    <source>
        <dbReference type="ARBA" id="ARBA00022842"/>
    </source>
</evidence>
<evidence type="ECO:0000256" key="1">
    <source>
        <dbReference type="ARBA" id="ARBA00001936"/>
    </source>
</evidence>
<keyword evidence="12" id="KW-0732">Signal</keyword>
<dbReference type="SMART" id="SM00060">
    <property type="entry name" value="FN3"/>
    <property type="match status" value="2"/>
</dbReference>
<dbReference type="SUPFAM" id="SSF56219">
    <property type="entry name" value="DNase I-like"/>
    <property type="match status" value="1"/>
</dbReference>
<organism evidence="14 15">
    <name type="scientific">Nocardioides ginsengisoli</name>
    <dbReference type="NCBI Taxonomy" id="363868"/>
    <lineage>
        <taxon>Bacteria</taxon>
        <taxon>Bacillati</taxon>
        <taxon>Actinomycetota</taxon>
        <taxon>Actinomycetes</taxon>
        <taxon>Propionibacteriales</taxon>
        <taxon>Nocardioidaceae</taxon>
        <taxon>Nocardioides</taxon>
    </lineage>
</organism>
<dbReference type="InterPro" id="IPR036691">
    <property type="entry name" value="Endo/exonu/phosph_ase_sf"/>
</dbReference>
<evidence type="ECO:0000256" key="4">
    <source>
        <dbReference type="ARBA" id="ARBA00022723"/>
    </source>
</evidence>
<dbReference type="PANTHER" id="PTHR15822">
    <property type="entry name" value="TRAF AND TNF RECEPTOR-ASSOCIATED PROTEIN"/>
    <property type="match status" value="1"/>
</dbReference>
<sequence length="524" mass="55438">MTVRAMALGLLAGALSVGGLLAAPTPAHAEVSARKAEAVTGLRLAKPTTSGDRAGFTAKWRRTTGARGYRLRWSTSPTMSPATGAGPRGTSYVLRNLPQGVSVCVQVRAKLRSGKGPWSPVVCRTTPRLDRVAPPWVDGQRLEGAPASTVAVTLTWPRTIGATSYQVDWAPGSGDVQRSSAKKTGGAAVSGTPAEHRTIGGLTPNRTYCFQVRAVGKWGTGLRSTKACKLTMPLDRGVPASSFGLTMATWNVCSYMCRSWSARSAAVNARIVNDMDADVVAVQEALNATPTMNAGLTGYTRACQVGDNNPAPLPGTQAGRQSLFVRTSSYAVVPGTNRGILFSPVSGEDNTKGACWVELIDRASGQHVVVVSVHLMPGGAARHDRYRGAQMQALLTAIAARYPAGAPPIVLGGDLNSYRGKYDDLPRVRLEAAGFRDAFEVAGHYGSPTFRSSMNNWSVVPRSIYPWGNHLDHVFASAGVHVASWRLDEPTTATAAGDRYSRLLSDHSPVIVSLLIPAAALTPR</sequence>
<feature type="domain" description="Fibronectin type-III" evidence="13">
    <location>
        <begin position="138"/>
        <end position="234"/>
    </location>
</feature>
<name>A0ABW3VVB3_9ACTN</name>
<comment type="caution">
    <text evidence="14">The sequence shown here is derived from an EMBL/GenBank/DDBJ whole genome shotgun (WGS) entry which is preliminary data.</text>
</comment>
<keyword evidence="9" id="KW-0326">Glycosidase</keyword>
<feature type="signal peptide" evidence="12">
    <location>
        <begin position="1"/>
        <end position="22"/>
    </location>
</feature>
<dbReference type="PROSITE" id="PS50853">
    <property type="entry name" value="FN3"/>
    <property type="match status" value="2"/>
</dbReference>
<keyword evidence="8" id="KW-0234">DNA repair</keyword>
<dbReference type="Proteomes" id="UP001597229">
    <property type="component" value="Unassembled WGS sequence"/>
</dbReference>
<dbReference type="RefSeq" id="WP_367921662.1">
    <property type="nucleotide sequence ID" value="NZ_BAABAC010000048.1"/>
</dbReference>
<dbReference type="EMBL" id="JBHTLX010000001">
    <property type="protein sequence ID" value="MFD1246209.1"/>
    <property type="molecule type" value="Genomic_DNA"/>
</dbReference>
<dbReference type="InterPro" id="IPR036116">
    <property type="entry name" value="FN3_sf"/>
</dbReference>
<evidence type="ECO:0000256" key="2">
    <source>
        <dbReference type="ARBA" id="ARBA00001946"/>
    </source>
</evidence>
<dbReference type="Gene3D" id="2.60.40.10">
    <property type="entry name" value="Immunoglobulins"/>
    <property type="match status" value="2"/>
</dbReference>
<reference evidence="15" key="1">
    <citation type="journal article" date="2019" name="Int. J. Syst. Evol. Microbiol.">
        <title>The Global Catalogue of Microorganisms (GCM) 10K type strain sequencing project: providing services to taxonomists for standard genome sequencing and annotation.</title>
        <authorList>
            <consortium name="The Broad Institute Genomics Platform"/>
            <consortium name="The Broad Institute Genome Sequencing Center for Infectious Disease"/>
            <person name="Wu L."/>
            <person name="Ma J."/>
        </authorList>
    </citation>
    <scope>NUCLEOTIDE SEQUENCE [LARGE SCALE GENOMIC DNA]</scope>
    <source>
        <strain evidence="15">CCUG 52478</strain>
    </source>
</reference>
<feature type="region of interest" description="Disordered" evidence="11">
    <location>
        <begin position="173"/>
        <end position="197"/>
    </location>
</feature>
<gene>
    <name evidence="14" type="ORF">ACFQ3F_00270</name>
</gene>
<keyword evidence="10" id="KW-0624">Polysaccharide degradation</keyword>
<evidence type="ECO:0000256" key="10">
    <source>
        <dbReference type="ARBA" id="ARBA00023326"/>
    </source>
</evidence>
<evidence type="ECO:0000256" key="3">
    <source>
        <dbReference type="ARBA" id="ARBA00022722"/>
    </source>
</evidence>
<keyword evidence="4" id="KW-0479">Metal-binding</keyword>
<evidence type="ECO:0000256" key="5">
    <source>
        <dbReference type="ARBA" id="ARBA00022763"/>
    </source>
</evidence>
<dbReference type="Gene3D" id="3.60.10.10">
    <property type="entry name" value="Endonuclease/exonuclease/phosphatase"/>
    <property type="match status" value="1"/>
</dbReference>
<keyword evidence="3" id="KW-0540">Nuclease</keyword>
<evidence type="ECO:0000313" key="14">
    <source>
        <dbReference type="EMBL" id="MFD1246209.1"/>
    </source>
</evidence>
<dbReference type="InterPro" id="IPR013783">
    <property type="entry name" value="Ig-like_fold"/>
</dbReference>
<dbReference type="InterPro" id="IPR051547">
    <property type="entry name" value="TDP2-like"/>
</dbReference>